<comment type="similarity">
    <text evidence="2 8">Belongs to the glycosyl hydrolase 42 family.</text>
</comment>
<evidence type="ECO:0000256" key="7">
    <source>
        <dbReference type="ARBA" id="ARBA00023295"/>
    </source>
</evidence>
<evidence type="ECO:0000256" key="9">
    <source>
        <dbReference type="PIRSR" id="PIRSR001084-1"/>
    </source>
</evidence>
<name>A0A832MMF0_9THEM</name>
<gene>
    <name evidence="14" type="ORF">ENW55_04805</name>
</gene>
<feature type="active site" description="Proton donor" evidence="9">
    <location>
        <position position="141"/>
    </location>
</feature>
<sequence length="612" mass="72031">MQIYGAAYYPEHWDESVWENHVKMMKEIGIEWVRVGEFAWSIVEPEEGRYDFSKLEKPLKLLKDAGIKIIVGTPTATPPLWLIKKHPHILPVDRFGRQKGAGSRRHYCPANEVYREYSKKIVEKYAQHLSTYADMWQIDNEFGCHDTTLCYCESTRRAFIEWLKKRYVSIDELNYRWGNRFWSQTVNDWDEIVLPINTPAFENPHMMLDFFRFSTDIHIDYMNMQIEIIRKYSEKPITHNFMVDFFDLDYKKLSEHIDLVSWDNYVSTKIYDPLRQAANHDLMRSLKKKPFLVMEQQPGRVNWKTVNEQYPDGYLKLWIKQAHLHGALGVLVFRFDQIQWGAEQFHGALLDYAGKKTDRCEEFAQAKRETQGVVVPQKEVAIYFSYENAWIHRINHLNRNFNYWESVMEIYKGVRRLGYNADFVFDDDEIDSYRLLIVPYAMYLPEKLIEKLETFQGDVLVTCMTSIKDEYNWMRTDFPYGLQRLLGLEIVDFAGTEKVDLNVSNLQLSGNFWCDKIKVKDAEVLGSFETGPFVGMPCVTKRGNKYYVATVADEFFYTFLLGNLLPARFVGGGVDAIQTREKLMLLNVRDHESVVWMSNKKIALGAFESWEV</sequence>
<dbReference type="Gene3D" id="3.20.20.80">
    <property type="entry name" value="Glycosidases"/>
    <property type="match status" value="1"/>
</dbReference>
<feature type="binding site" evidence="10">
    <location>
        <position position="104"/>
    </location>
    <ligand>
        <name>substrate</name>
    </ligand>
</feature>
<feature type="binding site" evidence="11">
    <location>
        <position position="108"/>
    </location>
    <ligand>
        <name>Zn(2+)</name>
        <dbReference type="ChEBI" id="CHEBI:29105"/>
    </ligand>
</feature>
<reference evidence="14" key="1">
    <citation type="journal article" date="2020" name="mSystems">
        <title>Genome- and Community-Level Interaction Insights into Carbon Utilization and Element Cycling Functions of Hydrothermarchaeota in Hydrothermal Sediment.</title>
        <authorList>
            <person name="Zhou Z."/>
            <person name="Liu Y."/>
            <person name="Xu W."/>
            <person name="Pan J."/>
            <person name="Luo Z.H."/>
            <person name="Li M."/>
        </authorList>
    </citation>
    <scope>NUCLEOTIDE SEQUENCE [LARGE SCALE GENOMIC DNA]</scope>
    <source>
        <strain evidence="14">SpSt-86</strain>
    </source>
</reference>
<organism evidence="14">
    <name type="scientific">Pseudothermotoga hypogea</name>
    <dbReference type="NCBI Taxonomy" id="57487"/>
    <lineage>
        <taxon>Bacteria</taxon>
        <taxon>Thermotogati</taxon>
        <taxon>Thermotogota</taxon>
        <taxon>Thermotogae</taxon>
        <taxon>Thermotogales</taxon>
        <taxon>Thermotogaceae</taxon>
        <taxon>Pseudothermotoga</taxon>
    </lineage>
</organism>
<dbReference type="Pfam" id="PF02449">
    <property type="entry name" value="Glyco_hydro_42"/>
    <property type="match status" value="1"/>
</dbReference>
<evidence type="ECO:0000259" key="13">
    <source>
        <dbReference type="Pfam" id="PF08532"/>
    </source>
</evidence>
<dbReference type="EC" id="3.2.1.23" evidence="3 8"/>
<feature type="binding site" evidence="11">
    <location>
        <position position="152"/>
    </location>
    <ligand>
        <name>Zn(2+)</name>
        <dbReference type="ChEBI" id="CHEBI:29105"/>
    </ligand>
</feature>
<dbReference type="SUPFAM" id="SSF52317">
    <property type="entry name" value="Class I glutamine amidotransferase-like"/>
    <property type="match status" value="1"/>
</dbReference>
<feature type="binding site" evidence="11">
    <location>
        <position position="150"/>
    </location>
    <ligand>
        <name>Zn(2+)</name>
        <dbReference type="ChEBI" id="CHEBI:29105"/>
    </ligand>
</feature>
<protein>
    <recommendedName>
        <fullName evidence="3 8">Beta-galactosidase</fullName>
        <shortName evidence="8">Beta-gal</shortName>
        <ecNumber evidence="3 8">3.2.1.23</ecNumber>
    </recommendedName>
</protein>
<dbReference type="SUPFAM" id="SSF51445">
    <property type="entry name" value="(Trans)glycosidases"/>
    <property type="match status" value="1"/>
</dbReference>
<dbReference type="InterPro" id="IPR003476">
    <property type="entry name" value="Glyco_hydro_42"/>
</dbReference>
<evidence type="ECO:0000259" key="12">
    <source>
        <dbReference type="Pfam" id="PF02449"/>
    </source>
</evidence>
<evidence type="ECO:0000256" key="8">
    <source>
        <dbReference type="PIRNR" id="PIRNR001084"/>
    </source>
</evidence>
<dbReference type="AlphaFoldDB" id="A0A832MMF0"/>
<keyword evidence="4 11" id="KW-0479">Metal-binding</keyword>
<dbReference type="PIRSF" id="PIRSF001084">
    <property type="entry name" value="B-galactosidase"/>
    <property type="match status" value="1"/>
</dbReference>
<keyword evidence="6 11" id="KW-0862">Zinc</keyword>
<dbReference type="EMBL" id="DTKQ01000036">
    <property type="protein sequence ID" value="HGZ79286.1"/>
    <property type="molecule type" value="Genomic_DNA"/>
</dbReference>
<dbReference type="GO" id="GO:0046872">
    <property type="term" value="F:metal ion binding"/>
    <property type="evidence" value="ECO:0007669"/>
    <property type="project" value="UniProtKB-KW"/>
</dbReference>
<dbReference type="GO" id="GO:0005975">
    <property type="term" value="P:carbohydrate metabolic process"/>
    <property type="evidence" value="ECO:0007669"/>
    <property type="project" value="InterPro"/>
</dbReference>
<feature type="domain" description="Beta-galactosidase trimerisation" evidence="13">
    <location>
        <begin position="379"/>
        <end position="565"/>
    </location>
</feature>
<comment type="caution">
    <text evidence="14">The sequence shown here is derived from an EMBL/GenBank/DDBJ whole genome shotgun (WGS) entry which is preliminary data.</text>
</comment>
<dbReference type="Gene3D" id="3.40.50.880">
    <property type="match status" value="1"/>
</dbReference>
<evidence type="ECO:0000256" key="6">
    <source>
        <dbReference type="ARBA" id="ARBA00022833"/>
    </source>
</evidence>
<evidence type="ECO:0000256" key="2">
    <source>
        <dbReference type="ARBA" id="ARBA00005940"/>
    </source>
</evidence>
<feature type="binding site" evidence="10">
    <location>
        <position position="303"/>
    </location>
    <ligand>
        <name>substrate</name>
    </ligand>
</feature>
<dbReference type="InterPro" id="IPR013738">
    <property type="entry name" value="Beta_galactosidase_Trimer"/>
</dbReference>
<dbReference type="InterPro" id="IPR029062">
    <property type="entry name" value="Class_I_gatase-like"/>
</dbReference>
<evidence type="ECO:0000256" key="10">
    <source>
        <dbReference type="PIRSR" id="PIRSR001084-2"/>
    </source>
</evidence>
<feature type="domain" description="Glycoside hydrolase family 42 N-terminal" evidence="12">
    <location>
        <begin position="8"/>
        <end position="370"/>
    </location>
</feature>
<dbReference type="InterPro" id="IPR017853">
    <property type="entry name" value="GH"/>
</dbReference>
<feature type="binding site" evidence="10">
    <location>
        <position position="140"/>
    </location>
    <ligand>
        <name>substrate</name>
    </ligand>
</feature>
<dbReference type="PANTHER" id="PTHR36447">
    <property type="entry name" value="BETA-GALACTOSIDASE GANA"/>
    <property type="match status" value="1"/>
</dbReference>
<evidence type="ECO:0000256" key="4">
    <source>
        <dbReference type="ARBA" id="ARBA00022723"/>
    </source>
</evidence>
<dbReference type="CDD" id="cd03143">
    <property type="entry name" value="A4_beta-galactosidase_middle_domain"/>
    <property type="match status" value="1"/>
</dbReference>
<keyword evidence="5 8" id="KW-0378">Hydrolase</keyword>
<keyword evidence="7 8" id="KW-0326">Glycosidase</keyword>
<comment type="catalytic activity">
    <reaction evidence="1 8">
        <text>Hydrolysis of terminal non-reducing beta-D-galactose residues in beta-D-galactosides.</text>
        <dbReference type="EC" id="3.2.1.23"/>
    </reaction>
</comment>
<accession>A0A832MMF0</accession>
<evidence type="ECO:0000256" key="1">
    <source>
        <dbReference type="ARBA" id="ARBA00001412"/>
    </source>
</evidence>
<evidence type="ECO:0000256" key="3">
    <source>
        <dbReference type="ARBA" id="ARBA00012756"/>
    </source>
</evidence>
<dbReference type="Pfam" id="PF08532">
    <property type="entry name" value="Glyco_hydro_42M"/>
    <property type="match status" value="1"/>
</dbReference>
<evidence type="ECO:0000313" key="14">
    <source>
        <dbReference type="EMBL" id="HGZ79286.1"/>
    </source>
</evidence>
<proteinExistence type="inferred from homology"/>
<evidence type="ECO:0000256" key="11">
    <source>
        <dbReference type="PIRSR" id="PIRSR001084-3"/>
    </source>
</evidence>
<dbReference type="PANTHER" id="PTHR36447:SF2">
    <property type="entry name" value="BETA-GALACTOSIDASE YESZ"/>
    <property type="match status" value="1"/>
</dbReference>
<dbReference type="GO" id="GO:0009341">
    <property type="term" value="C:beta-galactosidase complex"/>
    <property type="evidence" value="ECO:0007669"/>
    <property type="project" value="InterPro"/>
</dbReference>
<dbReference type="GO" id="GO:0004565">
    <property type="term" value="F:beta-galactosidase activity"/>
    <property type="evidence" value="ECO:0007669"/>
    <property type="project" value="UniProtKB-EC"/>
</dbReference>
<dbReference type="InterPro" id="IPR013529">
    <property type="entry name" value="Glyco_hydro_42_N"/>
</dbReference>
<feature type="active site" description="Nucleophile" evidence="9">
    <location>
        <position position="295"/>
    </location>
</feature>
<evidence type="ECO:0000256" key="5">
    <source>
        <dbReference type="ARBA" id="ARBA00022801"/>
    </source>
</evidence>